<feature type="transmembrane region" description="Helical" evidence="5">
    <location>
        <begin position="696"/>
        <end position="713"/>
    </location>
</feature>
<feature type="transmembrane region" description="Helical" evidence="5">
    <location>
        <begin position="40"/>
        <end position="59"/>
    </location>
</feature>
<feature type="compositionally biased region" description="Basic and acidic residues" evidence="4">
    <location>
        <begin position="1460"/>
        <end position="1486"/>
    </location>
</feature>
<dbReference type="SUPFAM" id="SSF55961">
    <property type="entry name" value="Bet v1-like"/>
    <property type="match status" value="2"/>
</dbReference>
<dbReference type="GO" id="GO:0005524">
    <property type="term" value="F:ATP binding"/>
    <property type="evidence" value="ECO:0007669"/>
    <property type="project" value="UniProtKB-UniRule"/>
</dbReference>
<keyword evidence="1 3" id="KW-0547">Nucleotide-binding</keyword>
<dbReference type="Gene3D" id="1.10.510.10">
    <property type="entry name" value="Transferase(Phosphotransferase) domain 1"/>
    <property type="match status" value="1"/>
</dbReference>
<feature type="compositionally biased region" description="Basic and acidic residues" evidence="4">
    <location>
        <begin position="1399"/>
        <end position="1411"/>
    </location>
</feature>
<gene>
    <name evidence="7" type="ORF">TrCOL_g9494</name>
</gene>
<dbReference type="Proteomes" id="UP001165065">
    <property type="component" value="Unassembled WGS sequence"/>
</dbReference>
<feature type="transmembrane region" description="Helical" evidence="5">
    <location>
        <begin position="658"/>
        <end position="675"/>
    </location>
</feature>
<comment type="caution">
    <text evidence="7">The sequence shown here is derived from an EMBL/GenBank/DDBJ whole genome shotgun (WGS) entry which is preliminary data.</text>
</comment>
<dbReference type="PROSITE" id="PS00108">
    <property type="entry name" value="PROTEIN_KINASE_ST"/>
    <property type="match status" value="1"/>
</dbReference>
<dbReference type="InterPro" id="IPR002913">
    <property type="entry name" value="START_lipid-bd_dom"/>
</dbReference>
<dbReference type="InterPro" id="IPR008271">
    <property type="entry name" value="Ser/Thr_kinase_AS"/>
</dbReference>
<dbReference type="OrthoDB" id="547665at2759"/>
<accession>A0A9W7GAJ7</accession>
<keyword evidence="8" id="KW-1185">Reference proteome</keyword>
<feature type="region of interest" description="Disordered" evidence="4">
    <location>
        <begin position="1399"/>
        <end position="1424"/>
    </location>
</feature>
<evidence type="ECO:0000256" key="4">
    <source>
        <dbReference type="SAM" id="MobiDB-lite"/>
    </source>
</evidence>
<keyword evidence="2 3" id="KW-0067">ATP-binding</keyword>
<dbReference type="PANTHER" id="PTHR44329">
    <property type="entry name" value="SERINE/THREONINE-PROTEIN KINASE TNNI3K-RELATED"/>
    <property type="match status" value="1"/>
</dbReference>
<dbReference type="SMART" id="SM00220">
    <property type="entry name" value="S_TKc"/>
    <property type="match status" value="1"/>
</dbReference>
<dbReference type="Gene3D" id="3.30.530.20">
    <property type="match status" value="2"/>
</dbReference>
<feature type="transmembrane region" description="Helical" evidence="5">
    <location>
        <begin position="12"/>
        <end position="28"/>
    </location>
</feature>
<dbReference type="GO" id="GO:0008289">
    <property type="term" value="F:lipid binding"/>
    <property type="evidence" value="ECO:0007669"/>
    <property type="project" value="InterPro"/>
</dbReference>
<protein>
    <recommendedName>
        <fullName evidence="6">Protein kinase domain-containing protein</fullName>
    </recommendedName>
</protein>
<evidence type="ECO:0000256" key="5">
    <source>
        <dbReference type="SAM" id="Phobius"/>
    </source>
</evidence>
<dbReference type="InterPro" id="IPR017441">
    <property type="entry name" value="Protein_kinase_ATP_BS"/>
</dbReference>
<evidence type="ECO:0000259" key="6">
    <source>
        <dbReference type="PROSITE" id="PS50011"/>
    </source>
</evidence>
<dbReference type="Pfam" id="PF01852">
    <property type="entry name" value="START"/>
    <property type="match status" value="1"/>
</dbReference>
<reference evidence="8" key="1">
    <citation type="journal article" date="2023" name="Commun. Biol.">
        <title>Genome analysis of Parmales, the sister group of diatoms, reveals the evolutionary specialization of diatoms from phago-mixotrophs to photoautotrophs.</title>
        <authorList>
            <person name="Ban H."/>
            <person name="Sato S."/>
            <person name="Yoshikawa S."/>
            <person name="Yamada K."/>
            <person name="Nakamura Y."/>
            <person name="Ichinomiya M."/>
            <person name="Sato N."/>
            <person name="Blanc-Mathieu R."/>
            <person name="Endo H."/>
            <person name="Kuwata A."/>
            <person name="Ogata H."/>
        </authorList>
    </citation>
    <scope>NUCLEOTIDE SEQUENCE [LARGE SCALE GENOMIC DNA]</scope>
</reference>
<dbReference type="EMBL" id="BRYA01001126">
    <property type="protein sequence ID" value="GMI39328.1"/>
    <property type="molecule type" value="Genomic_DNA"/>
</dbReference>
<keyword evidence="5" id="KW-0472">Membrane</keyword>
<evidence type="ECO:0000256" key="1">
    <source>
        <dbReference type="ARBA" id="ARBA00022741"/>
    </source>
</evidence>
<evidence type="ECO:0000313" key="8">
    <source>
        <dbReference type="Proteomes" id="UP001165065"/>
    </source>
</evidence>
<dbReference type="SUPFAM" id="SSF56112">
    <property type="entry name" value="Protein kinase-like (PK-like)"/>
    <property type="match status" value="1"/>
</dbReference>
<dbReference type="Pfam" id="PF00069">
    <property type="entry name" value="Pkinase"/>
    <property type="match status" value="1"/>
</dbReference>
<keyword evidence="5" id="KW-1133">Transmembrane helix</keyword>
<dbReference type="InterPro" id="IPR011009">
    <property type="entry name" value="Kinase-like_dom_sf"/>
</dbReference>
<feature type="transmembrane region" description="Helical" evidence="5">
    <location>
        <begin position="584"/>
        <end position="602"/>
    </location>
</feature>
<feature type="compositionally biased region" description="Polar residues" evidence="4">
    <location>
        <begin position="109"/>
        <end position="125"/>
    </location>
</feature>
<feature type="region of interest" description="Disordered" evidence="4">
    <location>
        <begin position="109"/>
        <end position="191"/>
    </location>
</feature>
<sequence length="1578" mass="179634">MLFVRLEGESRFILAYVSLIFVEGINLFNNLNGDERTTELVNIMALMVTVCVTALTLSLPSNFFSRGGAKTAPSNEGENISEKKKKVFLKGSALLPGNKAGDLRKTLRSQTHENATVTTHSSSYDGRSLPSLGEMTDSGSQEPLTSGSSDEVAWTDDVGPSHVSPKNADLEAYPQLSGHGTSPEPETTAVGPSFAQLSAGQDLNNVVLPIGLHYDPIFKGEAPGPYTQKEMDRLDTACVLLDSVRRMDLAKVRSSSTHKTVQIHHTVDDISQILNQSKYKWYSSKPSKLYIGSAYIEVPPSYVLALLLDYMNPKRLEFNKDDIDRFVVSKRNSHSMTTFNRRWMPVPFLYRDFLTKHTWKRLDENRIIYCTYNDDELAYPLPQMSNKPKGVRPFFFSAILIENSARDDSNIPEIFQNSIVSVIIDLDGGGAISQQLRQHACLRAMTVLTDIEKYFKTTSQNVDKCREECMTRFEHTLTRYNNLDPSQLHPFGSNMFELDEEDEEDALKPNSWLDFTDWLTTSVAWLKNDNPASEKFSGTLFQPMLTRNTAKWRQQFDDDFIEKQFSVFSFHSFLEKLEGTSKKAIGSIVLLFLWNLVLMISLKDHGKDAYSGDLPESTPVRNAFMISHVFLGIVPLFLLGRVSSLLQFNNQDKHVDNVFWLGTILIIPPFLLLLLQCTAWRPFLHGLHIDTAQTKTIMVPMGLLLLSLTSIIVEMPLYLSRRVLSFYLFASVILVPRYSNIFNASSEEELIASYKECILEALGGVIVISLVARRASSKEEHSRHLFSIYWMEYKQKFMHERDMNRNLTPGFNNNLKAVLSQLNTPEVRRQLAGLLDVQIEYRELKYLNEVGKGGNGVVFAATYRNQIVAVKQLISTESLNESSIMSFIGEMQFGVMLRHKNIVRTIACVLKWPHICCVLEYAKQGTLRDVLGREMLMDWSNSKRTYSIDICQGMRYLHERKKPIIHRDLKTTNVLITDWRSAKISDFGSSRLLPDHPDELTFNVGTALYMPPEVLKGDTYGTPSDVYSFGCILVDLAMHGQARQLYYMRSNAPKNQIELTERVAKGWRPKLPTKWKSEIPVVVDLIKSCWEHDPYKRPSFQSIEKKLSSWDGEIRSKDLNSAVAHASVYSFEEETFINEGYEYLLEGLAKVKQADKKRKLNLQNSQKIGLDATDTAFSLNFEFTNSHSGGIGVQSRMIPFGAAKVANFIVQFDHPFRELINLLEGVEKFRRTTYRENEHNAIFQIVKIFPPPLKNREFLMRQVWKRISQGIYMVFAESVDHPSCPIEPQTVRATCRSAILIQDIPGTSFCRVTNRFSLSNLFGAKTGYLPNMMTSLATHKDSLSCFLWLVEAFLTREQQTADTFVHPTFSQRNQEKNAKFMMLFDKAFGEYLKLVPEDQRKQERVESKVDESDFDDSSYGSRSSFKSIKVDNRSTKGYLKSWANTTTNIVDYKRAHHFTDDKDENSKKDEPDVKKYNEESESKEREEAESEAVGTLSSANLPPDDEDSQPWANPRKKSTRERRRSTSREKMNFDPLDVPRNIEALTVIDAGDKYSTNRPSTELKAINSGEGLSGDEIV</sequence>
<dbReference type="InterPro" id="IPR051681">
    <property type="entry name" value="Ser/Thr_Kinases-Pseudokinases"/>
</dbReference>
<dbReference type="InterPro" id="IPR023393">
    <property type="entry name" value="START-like_dom_sf"/>
</dbReference>
<evidence type="ECO:0000313" key="7">
    <source>
        <dbReference type="EMBL" id="GMI39328.1"/>
    </source>
</evidence>
<dbReference type="PROSITE" id="PS00107">
    <property type="entry name" value="PROTEIN_KINASE_ATP"/>
    <property type="match status" value="1"/>
</dbReference>
<feature type="binding site" evidence="3">
    <location>
        <position position="871"/>
    </location>
    <ligand>
        <name>ATP</name>
        <dbReference type="ChEBI" id="CHEBI:30616"/>
    </ligand>
</feature>
<dbReference type="GO" id="GO:0004674">
    <property type="term" value="F:protein serine/threonine kinase activity"/>
    <property type="evidence" value="ECO:0007669"/>
    <property type="project" value="TreeGrafter"/>
</dbReference>
<evidence type="ECO:0000256" key="2">
    <source>
        <dbReference type="ARBA" id="ARBA00022840"/>
    </source>
</evidence>
<feature type="domain" description="Protein kinase" evidence="6">
    <location>
        <begin position="844"/>
        <end position="1111"/>
    </location>
</feature>
<organism evidence="7 8">
    <name type="scientific">Triparma columacea</name>
    <dbReference type="NCBI Taxonomy" id="722753"/>
    <lineage>
        <taxon>Eukaryota</taxon>
        <taxon>Sar</taxon>
        <taxon>Stramenopiles</taxon>
        <taxon>Ochrophyta</taxon>
        <taxon>Bolidophyceae</taxon>
        <taxon>Parmales</taxon>
        <taxon>Triparmaceae</taxon>
        <taxon>Triparma</taxon>
    </lineage>
</organism>
<name>A0A9W7GAJ7_9STRA</name>
<dbReference type="InterPro" id="IPR000719">
    <property type="entry name" value="Prot_kinase_dom"/>
</dbReference>
<feature type="region of interest" description="Disordered" evidence="4">
    <location>
        <begin position="1460"/>
        <end position="1535"/>
    </location>
</feature>
<dbReference type="PROSITE" id="PS50011">
    <property type="entry name" value="PROTEIN_KINASE_DOM"/>
    <property type="match status" value="1"/>
</dbReference>
<feature type="transmembrane region" description="Helical" evidence="5">
    <location>
        <begin position="623"/>
        <end position="646"/>
    </location>
</feature>
<feature type="compositionally biased region" description="Basic residues" evidence="4">
    <location>
        <begin position="1514"/>
        <end position="1523"/>
    </location>
</feature>
<evidence type="ECO:0000256" key="3">
    <source>
        <dbReference type="PROSITE-ProRule" id="PRU10141"/>
    </source>
</evidence>
<keyword evidence="5" id="KW-0812">Transmembrane</keyword>
<proteinExistence type="predicted"/>
<feature type="compositionally biased region" description="Polar residues" evidence="4">
    <location>
        <begin position="137"/>
        <end position="149"/>
    </location>
</feature>